<dbReference type="AlphaFoldDB" id="H3B180"/>
<dbReference type="GeneTree" id="ENSGT01030000234586"/>
<evidence type="ECO:0000256" key="22">
    <source>
        <dbReference type="RuleBase" id="RU003822"/>
    </source>
</evidence>
<dbReference type="GO" id="GO:0034702">
    <property type="term" value="C:monoatomic ion channel complex"/>
    <property type="evidence" value="ECO:0007669"/>
    <property type="project" value="UniProtKB-KW"/>
</dbReference>
<evidence type="ECO:0000256" key="2">
    <source>
        <dbReference type="ARBA" id="ARBA00004187"/>
    </source>
</evidence>
<keyword evidence="5 22" id="KW-0633">Potassium transport</keyword>
<keyword evidence="3 22" id="KW-0813">Transport</keyword>
<dbReference type="FunFam" id="2.60.40.1400:FF:000003">
    <property type="entry name" value="Potassium voltage-gated channel subfamily J member 16"/>
    <property type="match status" value="1"/>
</dbReference>
<dbReference type="InParanoid" id="H3B180"/>
<gene>
    <name evidence="26" type="primary">KCNJ16</name>
</gene>
<evidence type="ECO:0000256" key="5">
    <source>
        <dbReference type="ARBA" id="ARBA00022538"/>
    </source>
</evidence>
<keyword evidence="11 22" id="KW-0406">Ion transport</keyword>
<dbReference type="eggNOG" id="KOG3827">
    <property type="taxonomic scope" value="Eukaryota"/>
</dbReference>
<dbReference type="PRINTS" id="PR01320">
    <property type="entry name" value="KIRCHANNEL"/>
</dbReference>
<evidence type="ECO:0000256" key="9">
    <source>
        <dbReference type="ARBA" id="ARBA00022958"/>
    </source>
</evidence>
<evidence type="ECO:0000256" key="13">
    <source>
        <dbReference type="ARBA" id="ARBA00023303"/>
    </source>
</evidence>
<feature type="transmembrane region" description="Helical" evidence="23">
    <location>
        <begin position="147"/>
        <end position="172"/>
    </location>
</feature>
<feature type="domain" description="Potassium channel inwardly rectifying transmembrane" evidence="24">
    <location>
        <begin position="41"/>
        <end position="176"/>
    </location>
</feature>
<evidence type="ECO:0000256" key="11">
    <source>
        <dbReference type="ARBA" id="ARBA00023065"/>
    </source>
</evidence>
<comment type="function">
    <text evidence="15">Inward rectifier potassium channels are characterized by a greater tendency to allow potassium to flow into the cell rather than out of it. Their voltage dependence is regulated by the concentration of extracellular potassium; as external potassium is raised, the voltage range of the channel opening shifts to more positive voltages. The inward rectification is mainly due to the blockage of outward current by internal magnesium. KCNJ16 may be involved in the regulation of fluid and pH balance. In the kidney, together with KCNJ10, mediates basolateral K(+) recycling in distal tubules; this process is critical for Na(+) reabsorption at the tubules.</text>
</comment>
<organism evidence="26 27">
    <name type="scientific">Latimeria chalumnae</name>
    <name type="common">Coelacanth</name>
    <dbReference type="NCBI Taxonomy" id="7897"/>
    <lineage>
        <taxon>Eukaryota</taxon>
        <taxon>Metazoa</taxon>
        <taxon>Chordata</taxon>
        <taxon>Craniata</taxon>
        <taxon>Vertebrata</taxon>
        <taxon>Euteleostomi</taxon>
        <taxon>Coelacanthiformes</taxon>
        <taxon>Coelacanthidae</taxon>
        <taxon>Latimeria</taxon>
    </lineage>
</organism>
<keyword evidence="27" id="KW-1185">Reference proteome</keyword>
<evidence type="ECO:0000259" key="25">
    <source>
        <dbReference type="Pfam" id="PF17655"/>
    </source>
</evidence>
<reference evidence="27" key="1">
    <citation type="submission" date="2011-08" db="EMBL/GenBank/DDBJ databases">
        <title>The draft genome of Latimeria chalumnae.</title>
        <authorList>
            <person name="Di Palma F."/>
            <person name="Alfoldi J."/>
            <person name="Johnson J."/>
            <person name="Berlin A."/>
            <person name="Gnerre S."/>
            <person name="Jaffe D."/>
            <person name="MacCallum I."/>
            <person name="Young S."/>
            <person name="Walker B.J."/>
            <person name="Lander E."/>
            <person name="Lindblad-Toh K."/>
        </authorList>
    </citation>
    <scope>NUCLEOTIDE SEQUENCE [LARGE SCALE GENOMIC DNA]</scope>
    <source>
        <strain evidence="27">Wild caught</strain>
    </source>
</reference>
<evidence type="ECO:0000256" key="4">
    <source>
        <dbReference type="ARBA" id="ARBA00022475"/>
    </source>
</evidence>
<feature type="site" description="Role in the control of polyamine-mediated channel gating and in the blocking by intracellular magnesium" evidence="21">
    <location>
        <position position="163"/>
    </location>
</feature>
<keyword evidence="8 22" id="KW-0851">Voltage-gated channel</keyword>
<dbReference type="PANTHER" id="PTHR11767:SF24">
    <property type="entry name" value="INWARD RECTIFIER POTASSIUM CHANNEL 16"/>
    <property type="match status" value="1"/>
</dbReference>
<keyword evidence="6" id="KW-0597">Phosphoprotein</keyword>
<dbReference type="Gene3D" id="1.10.287.70">
    <property type="match status" value="1"/>
</dbReference>
<dbReference type="GO" id="GO:1990573">
    <property type="term" value="P:potassium ion import across plasma membrane"/>
    <property type="evidence" value="ECO:0007669"/>
    <property type="project" value="TreeGrafter"/>
</dbReference>
<evidence type="ECO:0000256" key="14">
    <source>
        <dbReference type="ARBA" id="ARBA00034430"/>
    </source>
</evidence>
<evidence type="ECO:0000256" key="8">
    <source>
        <dbReference type="ARBA" id="ARBA00022882"/>
    </source>
</evidence>
<evidence type="ECO:0000259" key="24">
    <source>
        <dbReference type="Pfam" id="PF01007"/>
    </source>
</evidence>
<sequence>LSFYLSTFKNMHIIASDCKVQNGHYENTIIKRVADQKRFFKKDGTINVHFKHVFSEWESYVVDIFTTLVDLKWRHMFVIFSLSYILSWLLFGFLFWIIALGHGDLVETENTPCVDNVNSFIGAFLFSLETQTTIGYGSRCVTEECSLAIIMVTLQSVLSCVIDTLIIGAAIAKMATARKRAQTIGFSYYAVIGMRNGSFCLMWRIGDFRQNHIVEGTVKAQFIRYKRHDDRKVTMEYKDLQLVNNQITLITPVTIAHEIDKTSPFYNISKWDLIKETFEVLVTFTYTGDSTGICHQSRSSYTPQEILWGYRFNEVVMVKKHYYKVDYLEFDNTTEVYAPLCSAKQLETKWQSFSKNDLEPNRD</sequence>
<comment type="catalytic activity">
    <reaction evidence="14">
        <text>K(+)(in) = K(+)(out)</text>
        <dbReference type="Rhea" id="RHEA:29463"/>
        <dbReference type="ChEBI" id="CHEBI:29103"/>
    </reaction>
</comment>
<dbReference type="GO" id="GO:0005242">
    <property type="term" value="F:inward rectifier potassium channel activity"/>
    <property type="evidence" value="ECO:0007669"/>
    <property type="project" value="InterPro"/>
</dbReference>
<feature type="domain" description="Inward rectifier potassium channel C-terminal" evidence="25">
    <location>
        <begin position="184"/>
        <end position="349"/>
    </location>
</feature>
<evidence type="ECO:0000256" key="23">
    <source>
        <dbReference type="SAM" id="Phobius"/>
    </source>
</evidence>
<dbReference type="HOGENOM" id="CLU_022738_3_2_1"/>
<evidence type="ECO:0000256" key="10">
    <source>
        <dbReference type="ARBA" id="ARBA00022989"/>
    </source>
</evidence>
<evidence type="ECO:0000256" key="12">
    <source>
        <dbReference type="ARBA" id="ARBA00023136"/>
    </source>
</evidence>
<evidence type="ECO:0000256" key="1">
    <source>
        <dbReference type="ARBA" id="ARBA00004141"/>
    </source>
</evidence>
<accession>H3B180</accession>
<dbReference type="SUPFAM" id="SSF81324">
    <property type="entry name" value="Voltage-gated potassium channels"/>
    <property type="match status" value="1"/>
</dbReference>
<evidence type="ECO:0000256" key="16">
    <source>
        <dbReference type="ARBA" id="ARBA00060864"/>
    </source>
</evidence>
<dbReference type="Proteomes" id="UP000008672">
    <property type="component" value="Unassembled WGS sequence"/>
</dbReference>
<dbReference type="Pfam" id="PF01007">
    <property type="entry name" value="IRK"/>
    <property type="match status" value="1"/>
</dbReference>
<evidence type="ECO:0000256" key="18">
    <source>
        <dbReference type="ARBA" id="ARBA00067902"/>
    </source>
</evidence>
<evidence type="ECO:0000256" key="3">
    <source>
        <dbReference type="ARBA" id="ARBA00022448"/>
    </source>
</evidence>
<keyword evidence="12 23" id="KW-0472">Membrane</keyword>
<keyword evidence="13 22" id="KW-0407">Ion channel</keyword>
<dbReference type="InterPro" id="IPR013518">
    <property type="entry name" value="K_chnl_inward-rec_Kir_cyto"/>
</dbReference>
<evidence type="ECO:0000256" key="19">
    <source>
        <dbReference type="ARBA" id="ARBA00080035"/>
    </source>
</evidence>
<comment type="subunit">
    <text evidence="17">It forms heteromeric channels with Kir4.1/KCNJ10; this interaction is required for KCNJ16 localization to the basolateral membrane in kidney cells. As a heteromer with KCNJ10, may interact with MAGI1; this interaction may facilitate KCNJ10/KCNJ16 potassium channel expression at the basolateral membrane in kidney cells. May form heteromers with Kir2.1/KCNJ2. Can form heteromeric channels with Kir4.2/KCNJ15.</text>
</comment>
<feature type="transmembrane region" description="Helical" evidence="23">
    <location>
        <begin position="77"/>
        <end position="99"/>
    </location>
</feature>
<evidence type="ECO:0000256" key="17">
    <source>
        <dbReference type="ARBA" id="ARBA00063171"/>
    </source>
</evidence>
<dbReference type="InterPro" id="IPR041647">
    <property type="entry name" value="IRK_C"/>
</dbReference>
<dbReference type="PANTHER" id="PTHR11767">
    <property type="entry name" value="INWARD RECTIFIER POTASSIUM CHANNEL"/>
    <property type="match status" value="1"/>
</dbReference>
<dbReference type="OMA" id="CVFEVRS"/>
<evidence type="ECO:0000256" key="21">
    <source>
        <dbReference type="PIRSR" id="PIRSR005465-1"/>
    </source>
</evidence>
<protein>
    <recommendedName>
        <fullName evidence="18">Inward rectifier potassium channel 16</fullName>
    </recommendedName>
    <alternativeName>
        <fullName evidence="20">Inward rectifier K(+) channel Kir5.1</fullName>
    </alternativeName>
    <alternativeName>
        <fullName evidence="19">Potassium channel, inwardly rectifying subfamily J member 16</fullName>
    </alternativeName>
</protein>
<keyword evidence="4" id="KW-1003">Cell membrane</keyword>
<evidence type="ECO:0000256" key="20">
    <source>
        <dbReference type="ARBA" id="ARBA00080884"/>
    </source>
</evidence>
<dbReference type="Gene3D" id="2.60.40.1400">
    <property type="entry name" value="G protein-activated inward rectifier potassium channel 1"/>
    <property type="match status" value="1"/>
</dbReference>
<dbReference type="EMBL" id="AFYH01038163">
    <property type="status" value="NOT_ANNOTATED_CDS"/>
    <property type="molecule type" value="Genomic_DNA"/>
</dbReference>
<name>H3B180_LATCH</name>
<evidence type="ECO:0000256" key="7">
    <source>
        <dbReference type="ARBA" id="ARBA00022692"/>
    </source>
</evidence>
<reference evidence="26" key="3">
    <citation type="submission" date="2025-09" db="UniProtKB">
        <authorList>
            <consortium name="Ensembl"/>
        </authorList>
    </citation>
    <scope>IDENTIFICATION</scope>
</reference>
<reference evidence="26" key="2">
    <citation type="submission" date="2025-08" db="UniProtKB">
        <authorList>
            <consortium name="Ensembl"/>
        </authorList>
    </citation>
    <scope>IDENTIFICATION</scope>
</reference>
<keyword evidence="7 22" id="KW-0812">Transmembrane</keyword>
<dbReference type="GO" id="GO:0016323">
    <property type="term" value="C:basolateral plasma membrane"/>
    <property type="evidence" value="ECO:0007669"/>
    <property type="project" value="UniProtKB-SubCell"/>
</dbReference>
<dbReference type="PIRSF" id="PIRSF005465">
    <property type="entry name" value="GIRK_kir"/>
    <property type="match status" value="1"/>
</dbReference>
<dbReference type="SUPFAM" id="SSF81296">
    <property type="entry name" value="E set domains"/>
    <property type="match status" value="1"/>
</dbReference>
<dbReference type="InterPro" id="IPR040445">
    <property type="entry name" value="Kir_TM"/>
</dbReference>
<dbReference type="STRING" id="7897.ENSLACP00000015651"/>
<dbReference type="InterPro" id="IPR014756">
    <property type="entry name" value="Ig_E-set"/>
</dbReference>
<evidence type="ECO:0000256" key="15">
    <source>
        <dbReference type="ARBA" id="ARBA00055471"/>
    </source>
</evidence>
<keyword evidence="9 22" id="KW-0630">Potassium</keyword>
<dbReference type="InterPro" id="IPR016449">
    <property type="entry name" value="K_chnl_inward-rec_Kir"/>
</dbReference>
<dbReference type="FunCoup" id="H3B180">
    <property type="interactions" value="38"/>
</dbReference>
<evidence type="ECO:0000256" key="6">
    <source>
        <dbReference type="ARBA" id="ARBA00022553"/>
    </source>
</evidence>
<dbReference type="Ensembl" id="ENSLACT00000015759.1">
    <property type="protein sequence ID" value="ENSLACP00000015651.1"/>
    <property type="gene ID" value="ENSLACG00000013778.1"/>
</dbReference>
<dbReference type="FunFam" id="1.10.287.70:FF:000063">
    <property type="entry name" value="ATP-sensitive inward rectifier potassium channel 14"/>
    <property type="match status" value="1"/>
</dbReference>
<keyword evidence="10 23" id="KW-1133">Transmembrane helix</keyword>
<evidence type="ECO:0000313" key="27">
    <source>
        <dbReference type="Proteomes" id="UP000008672"/>
    </source>
</evidence>
<evidence type="ECO:0000313" key="26">
    <source>
        <dbReference type="Ensembl" id="ENSLACP00000015651.1"/>
    </source>
</evidence>
<proteinExistence type="inferred from homology"/>
<comment type="similarity">
    <text evidence="16">Belongs to the inward rectifier-type potassium channel (TC 1.A.2.1) family. KCNJ16 subfamily.</text>
</comment>
<dbReference type="Pfam" id="PF17655">
    <property type="entry name" value="IRK_C"/>
    <property type="match status" value="1"/>
</dbReference>
<comment type="subcellular location">
    <subcellularLocation>
        <location evidence="2">Basolateral cell membrane</location>
    </subcellularLocation>
    <subcellularLocation>
        <location evidence="1 22">Membrane</location>
        <topology evidence="1 22">Multi-pass membrane protein</topology>
    </subcellularLocation>
</comment>
<dbReference type="GO" id="GO:0034765">
    <property type="term" value="P:regulation of monoatomic ion transmembrane transport"/>
    <property type="evidence" value="ECO:0007669"/>
    <property type="project" value="TreeGrafter"/>
</dbReference>